<dbReference type="Proteomes" id="UP000649151">
    <property type="component" value="Unassembled WGS sequence"/>
</dbReference>
<comment type="caution">
    <text evidence="1">The sequence shown here is derived from an EMBL/GenBank/DDBJ whole genome shotgun (WGS) entry which is preliminary data.</text>
</comment>
<evidence type="ECO:0000313" key="2">
    <source>
        <dbReference type="Proteomes" id="UP000649151"/>
    </source>
</evidence>
<name>A0ABR7IPC1_9CLOT</name>
<dbReference type="InterPro" id="IPR010866">
    <property type="entry name" value="A-2_8-polyST"/>
</dbReference>
<reference evidence="1 2" key="1">
    <citation type="submission" date="2020-08" db="EMBL/GenBank/DDBJ databases">
        <title>Genome public.</title>
        <authorList>
            <person name="Liu C."/>
            <person name="Sun Q."/>
        </authorList>
    </citation>
    <scope>NUCLEOTIDE SEQUENCE [LARGE SCALE GENOMIC DNA]</scope>
    <source>
        <strain evidence="1 2">NSJ-27</strain>
    </source>
</reference>
<organism evidence="1 2">
    <name type="scientific">Clostridium facile</name>
    <dbReference type="NCBI Taxonomy" id="2763035"/>
    <lineage>
        <taxon>Bacteria</taxon>
        <taxon>Bacillati</taxon>
        <taxon>Bacillota</taxon>
        <taxon>Clostridia</taxon>
        <taxon>Eubacteriales</taxon>
        <taxon>Clostridiaceae</taxon>
        <taxon>Clostridium</taxon>
    </lineage>
</organism>
<dbReference type="RefSeq" id="WP_186996138.1">
    <property type="nucleotide sequence ID" value="NZ_JACOQK010000001.1"/>
</dbReference>
<dbReference type="Pfam" id="PF07388">
    <property type="entry name" value="A-2_8-polyST"/>
    <property type="match status" value="1"/>
</dbReference>
<sequence>MGQEVVSFEELLQQYRSKGINLMAFITTPWHYYGVLSFVLQQQQEHKRVNGLILVPQGYGKALENITIPAIKGVQLNILWVTTRSVAKTFPQKLRAKLCYYRFFWNRPRQDNVFFLSPVAPQYWLMSKLEDAWGRSAIGVVIDEGLGAYMRSPWGWAKEIFHNTHSWKPFLCGLLQYGVFNPLRNHLLKRSHRLEERPLLLPGVRVKFLPNWQVSHFYRKAFQLQNTPVSSKLKRQYEKAVVISNQLYHTTGQLQQDADLKLYQHICDFCRQKNIPVVFKPHPREHTITRYQSLDCVMDTDYQTAQEQLFSQLEQLPRCVVGFTTTTLITSSVFYGIPTISLAKLVEPQEISHDFKVELDHFAACFEGMVKLPETIGELEQLFT</sequence>
<proteinExistence type="predicted"/>
<evidence type="ECO:0000313" key="1">
    <source>
        <dbReference type="EMBL" id="MBC5786971.1"/>
    </source>
</evidence>
<protein>
    <recommendedName>
        <fullName evidence="3">Capsule polysaccharide biosynthesis protein</fullName>
    </recommendedName>
</protein>
<dbReference type="EMBL" id="JACOQK010000001">
    <property type="protein sequence ID" value="MBC5786971.1"/>
    <property type="molecule type" value="Genomic_DNA"/>
</dbReference>
<evidence type="ECO:0008006" key="3">
    <source>
        <dbReference type="Google" id="ProtNLM"/>
    </source>
</evidence>
<accession>A0ABR7IPC1</accession>
<keyword evidence="2" id="KW-1185">Reference proteome</keyword>
<gene>
    <name evidence="1" type="ORF">H8Z77_02895</name>
</gene>